<dbReference type="InterPro" id="IPR002401">
    <property type="entry name" value="Cyt_P450_E_grp-I"/>
</dbReference>
<evidence type="ECO:0000313" key="15">
    <source>
        <dbReference type="Proteomes" id="UP000186601"/>
    </source>
</evidence>
<dbReference type="GO" id="GO:0004497">
    <property type="term" value="F:monooxygenase activity"/>
    <property type="evidence" value="ECO:0007669"/>
    <property type="project" value="UniProtKB-KW"/>
</dbReference>
<protein>
    <recommendedName>
        <fullName evidence="16">Cytochrome P450</fullName>
    </recommendedName>
</protein>
<keyword evidence="15" id="KW-1185">Reference proteome</keyword>
<dbReference type="STRING" id="98765.A0A2R6NM16"/>
<evidence type="ECO:0000256" key="3">
    <source>
        <dbReference type="ARBA" id="ARBA00005179"/>
    </source>
</evidence>
<evidence type="ECO:0000313" key="14">
    <source>
        <dbReference type="EMBL" id="PSR73384.1"/>
    </source>
</evidence>
<feature type="signal peptide" evidence="13">
    <location>
        <begin position="1"/>
        <end position="21"/>
    </location>
</feature>
<keyword evidence="7" id="KW-0479">Metal-binding</keyword>
<keyword evidence="11" id="KW-0503">Monooxygenase</keyword>
<dbReference type="InterPro" id="IPR036396">
    <property type="entry name" value="Cyt_P450_sf"/>
</dbReference>
<evidence type="ECO:0000256" key="6">
    <source>
        <dbReference type="ARBA" id="ARBA00022692"/>
    </source>
</evidence>
<comment type="subcellular location">
    <subcellularLocation>
        <location evidence="2">Membrane</location>
        <topology evidence="2">Single-pass membrane protein</topology>
    </subcellularLocation>
</comment>
<evidence type="ECO:0008006" key="16">
    <source>
        <dbReference type="Google" id="ProtNLM"/>
    </source>
</evidence>
<dbReference type="EMBL" id="MLYV02001076">
    <property type="protein sequence ID" value="PSR73384.1"/>
    <property type="molecule type" value="Genomic_DNA"/>
</dbReference>
<evidence type="ECO:0000256" key="12">
    <source>
        <dbReference type="ARBA" id="ARBA00023136"/>
    </source>
</evidence>
<accession>A0A2R6NM16</accession>
<dbReference type="OrthoDB" id="2789670at2759"/>
<keyword evidence="8" id="KW-1133">Transmembrane helix</keyword>
<comment type="similarity">
    <text evidence="4">Belongs to the cytochrome P450 family.</text>
</comment>
<keyword evidence="5" id="KW-0349">Heme</keyword>
<organism evidence="14 15">
    <name type="scientific">Hermanssonia centrifuga</name>
    <dbReference type="NCBI Taxonomy" id="98765"/>
    <lineage>
        <taxon>Eukaryota</taxon>
        <taxon>Fungi</taxon>
        <taxon>Dikarya</taxon>
        <taxon>Basidiomycota</taxon>
        <taxon>Agaricomycotina</taxon>
        <taxon>Agaricomycetes</taxon>
        <taxon>Polyporales</taxon>
        <taxon>Meruliaceae</taxon>
        <taxon>Hermanssonia</taxon>
    </lineage>
</organism>
<keyword evidence="9" id="KW-0560">Oxidoreductase</keyword>
<evidence type="ECO:0000256" key="8">
    <source>
        <dbReference type="ARBA" id="ARBA00022989"/>
    </source>
</evidence>
<reference evidence="14 15" key="1">
    <citation type="submission" date="2018-02" db="EMBL/GenBank/DDBJ databases">
        <title>Genome sequence of the basidiomycete white-rot fungus Phlebia centrifuga.</title>
        <authorList>
            <person name="Granchi Z."/>
            <person name="Peng M."/>
            <person name="de Vries R.P."/>
            <person name="Hilden K."/>
            <person name="Makela M.R."/>
            <person name="Grigoriev I."/>
            <person name="Riley R."/>
        </authorList>
    </citation>
    <scope>NUCLEOTIDE SEQUENCE [LARGE SCALE GENOMIC DNA]</scope>
    <source>
        <strain evidence="14 15">FBCC195</strain>
    </source>
</reference>
<dbReference type="InterPro" id="IPR050364">
    <property type="entry name" value="Cytochrome_P450_fung"/>
</dbReference>
<proteinExistence type="inferred from homology"/>
<comment type="pathway">
    <text evidence="3">Secondary metabolite biosynthesis.</text>
</comment>
<evidence type="ECO:0000256" key="4">
    <source>
        <dbReference type="ARBA" id="ARBA00010617"/>
    </source>
</evidence>
<evidence type="ECO:0000256" key="5">
    <source>
        <dbReference type="ARBA" id="ARBA00022617"/>
    </source>
</evidence>
<dbReference type="InterPro" id="IPR001128">
    <property type="entry name" value="Cyt_P450"/>
</dbReference>
<feature type="chain" id="PRO_5015331299" description="Cytochrome P450" evidence="13">
    <location>
        <begin position="22"/>
        <end position="447"/>
    </location>
</feature>
<comment type="cofactor">
    <cofactor evidence="1">
        <name>heme</name>
        <dbReference type="ChEBI" id="CHEBI:30413"/>
    </cofactor>
</comment>
<dbReference type="GO" id="GO:0016705">
    <property type="term" value="F:oxidoreductase activity, acting on paired donors, with incorporation or reduction of molecular oxygen"/>
    <property type="evidence" value="ECO:0007669"/>
    <property type="project" value="InterPro"/>
</dbReference>
<dbReference type="GO" id="GO:0016020">
    <property type="term" value="C:membrane"/>
    <property type="evidence" value="ECO:0007669"/>
    <property type="project" value="UniProtKB-SubCell"/>
</dbReference>
<name>A0A2R6NM16_9APHY</name>
<dbReference type="PANTHER" id="PTHR46300:SF7">
    <property type="entry name" value="P450, PUTATIVE (EUROFUNG)-RELATED"/>
    <property type="match status" value="1"/>
</dbReference>
<dbReference type="GO" id="GO:0020037">
    <property type="term" value="F:heme binding"/>
    <property type="evidence" value="ECO:0007669"/>
    <property type="project" value="InterPro"/>
</dbReference>
<keyword evidence="6" id="KW-0812">Transmembrane</keyword>
<dbReference type="PANTHER" id="PTHR46300">
    <property type="entry name" value="P450, PUTATIVE (EUROFUNG)-RELATED-RELATED"/>
    <property type="match status" value="1"/>
</dbReference>
<dbReference type="GO" id="GO:0005506">
    <property type="term" value="F:iron ion binding"/>
    <property type="evidence" value="ECO:0007669"/>
    <property type="project" value="InterPro"/>
</dbReference>
<comment type="caution">
    <text evidence="14">The sequence shown here is derived from an EMBL/GenBank/DDBJ whole genome shotgun (WGS) entry which is preliminary data.</text>
</comment>
<dbReference type="AlphaFoldDB" id="A0A2R6NM16"/>
<evidence type="ECO:0000256" key="10">
    <source>
        <dbReference type="ARBA" id="ARBA00023004"/>
    </source>
</evidence>
<dbReference type="Proteomes" id="UP000186601">
    <property type="component" value="Unassembled WGS sequence"/>
</dbReference>
<dbReference type="CDD" id="cd11065">
    <property type="entry name" value="CYP64-like"/>
    <property type="match status" value="1"/>
</dbReference>
<dbReference type="Pfam" id="PF00067">
    <property type="entry name" value="p450"/>
    <property type="match status" value="1"/>
</dbReference>
<evidence type="ECO:0000256" key="13">
    <source>
        <dbReference type="SAM" id="SignalP"/>
    </source>
</evidence>
<sequence length="447" mass="51187">MTLDSTLFLLALCSFLGLIVRHQRLRHFPLPPGPKRLPLIENHFDIPLVKPWLTYKKWAEKHGDIIFMRVPFQPTVIVSSANAAIDLMEKRSNIYSDRLVTTMDELSGWAWVFAFLPYGAKWRTRRRLFHQHFHQGAVGRYQHIETREARAFIRRLAIDNFSLENVRQTAAAVIMGVAYGITVADLNDKYVHIAHKALSTLMDIKKPGAFWVDYVPLLRHIPTWVPGATARKLGASVKPLVYAMRDEPYAASKRDFDNGVADFSVAHRMIEDLESRYSDSTSCYIEQEEVIKDALGMAYAAGFDTNFISTLVFFLAMAMYPHVQRKAQAELDRVVGEGRLPSFDDYQTLLYVQAIVLETLRWMPALPMGNGHRVLVDDEYKGYHIPKGSLIVPNAWAMLHDSKDYPFPEEFNPDRFIADGRLSSKVRDPSTIAFGFGRRYELRFLSV</sequence>
<evidence type="ECO:0000256" key="7">
    <source>
        <dbReference type="ARBA" id="ARBA00022723"/>
    </source>
</evidence>
<evidence type="ECO:0000256" key="1">
    <source>
        <dbReference type="ARBA" id="ARBA00001971"/>
    </source>
</evidence>
<keyword evidence="10" id="KW-0408">Iron</keyword>
<evidence type="ECO:0000256" key="11">
    <source>
        <dbReference type="ARBA" id="ARBA00023033"/>
    </source>
</evidence>
<gene>
    <name evidence="14" type="ORF">PHLCEN_2v10676</name>
</gene>
<evidence type="ECO:0000256" key="2">
    <source>
        <dbReference type="ARBA" id="ARBA00004167"/>
    </source>
</evidence>
<evidence type="ECO:0000256" key="9">
    <source>
        <dbReference type="ARBA" id="ARBA00023002"/>
    </source>
</evidence>
<keyword evidence="13" id="KW-0732">Signal</keyword>
<dbReference type="SUPFAM" id="SSF48264">
    <property type="entry name" value="Cytochrome P450"/>
    <property type="match status" value="1"/>
</dbReference>
<keyword evidence="12" id="KW-0472">Membrane</keyword>
<dbReference type="Gene3D" id="1.10.630.10">
    <property type="entry name" value="Cytochrome P450"/>
    <property type="match status" value="1"/>
</dbReference>
<dbReference type="PRINTS" id="PR00463">
    <property type="entry name" value="EP450I"/>
</dbReference>